<evidence type="ECO:0000313" key="1">
    <source>
        <dbReference type="EMBL" id="ALB21857.1"/>
    </source>
</evidence>
<sequence>MTINYETLQQFRDELLAKLHRYNPKDLQKHTSITEIYYGNTDQAFQRILQAACFKRDLHWYSTRTGRTRTMDYIKEIISANLGKYHELQELLTPFGSCKPDYSNKAMRYFAYHGSLNGFNSHNKSLNQTYESYFSTNSSDNPYSTSSQFSDRHYLRYIEDDLELNGGLDLDHGIQ</sequence>
<evidence type="ECO:0000313" key="2">
    <source>
        <dbReference type="Proteomes" id="UP000029558"/>
    </source>
</evidence>
<reference evidence="1 2" key="1">
    <citation type="journal article" date="2014" name="Genome Announc.">
        <title>Comparative Genome Analysis of Two Isolates of the Fish Pathogen Piscirickettsia salmonis from Different Hosts Reveals Major Differences in Virulence-Associated Secretion Systems.</title>
        <authorList>
            <person name="Bohle H."/>
            <person name="Henriquez P."/>
            <person name="Grothusen H."/>
            <person name="Navas E."/>
            <person name="Sandoval A."/>
            <person name="Bustamante F."/>
            <person name="Bustos P."/>
            <person name="Mancilla M."/>
        </authorList>
    </citation>
    <scope>NUCLEOTIDE SEQUENCE [LARGE SCALE GENOMIC DNA]</scope>
    <source>
        <strain evidence="2">B1-32597</strain>
    </source>
</reference>
<dbReference type="RefSeq" id="WP_017377722.1">
    <property type="nucleotide sequence ID" value="NZ_CP012508.1"/>
</dbReference>
<gene>
    <name evidence="1" type="ORF">KU39_673</name>
</gene>
<accession>A0AAC8ZNM2</accession>
<name>A0AAC8ZNM2_PISSA</name>
<dbReference type="Proteomes" id="UP000029558">
    <property type="component" value="Chromosome"/>
</dbReference>
<proteinExistence type="predicted"/>
<dbReference type="AlphaFoldDB" id="A0AAC8ZNM2"/>
<protein>
    <submittedName>
        <fullName evidence="1">Uncharacterized protein</fullName>
    </submittedName>
</protein>
<dbReference type="EMBL" id="CP012508">
    <property type="protein sequence ID" value="ALB21857.1"/>
    <property type="molecule type" value="Genomic_DNA"/>
</dbReference>
<organism evidence="1 2">
    <name type="scientific">Piscirickettsia salmonis</name>
    <dbReference type="NCBI Taxonomy" id="1238"/>
    <lineage>
        <taxon>Bacteria</taxon>
        <taxon>Pseudomonadati</taxon>
        <taxon>Pseudomonadota</taxon>
        <taxon>Gammaproteobacteria</taxon>
        <taxon>Thiotrichales</taxon>
        <taxon>Piscirickettsiaceae</taxon>
        <taxon>Piscirickettsia</taxon>
    </lineage>
</organism>